<dbReference type="PROSITE" id="PS50111">
    <property type="entry name" value="CHEMOTAXIS_TRANSDUC_2"/>
    <property type="match status" value="1"/>
</dbReference>
<evidence type="ECO:0000313" key="6">
    <source>
        <dbReference type="EMBL" id="MDU0114532.1"/>
    </source>
</evidence>
<evidence type="ECO:0000256" key="3">
    <source>
        <dbReference type="ARBA" id="ARBA00029447"/>
    </source>
</evidence>
<dbReference type="Proteomes" id="UP001257914">
    <property type="component" value="Unassembled WGS sequence"/>
</dbReference>
<evidence type="ECO:0000259" key="5">
    <source>
        <dbReference type="PROSITE" id="PS50111"/>
    </source>
</evidence>
<accession>A0ABU3R4D8</accession>
<name>A0ABU3R4D8_9GAMM</name>
<gene>
    <name evidence="6" type="ORF">RT723_16345</name>
</gene>
<sequence length="326" mass="35235">MIAELQHAQNVQQTDNIEFEKQVLGCTVDSIEQLQGIRETVFSSFQQIKKESDGISHINDLFDSSSKTLKNIVHGMSGLGAQMGSMTSNISGLSEMADKINIFVSTISKISDQTNLLALNAAIEAARAGEAGRGFSVVADEVRALANNTNESANEVSELVNEIIRSTSETVKSVDTIHSTNEELTSGVTTLDSDYRNLIECCNSMRGTITDASLQSFIQTVKLDHVVWKGDVYAVAAGFSSKSATEFADHNSCRLGKWYNAEGKSIFSNNSTFNQLSEPHKQVHTCGVGALNSLVAGDREKAISQLKSMEIASKKVMNLLDVLAEG</sequence>
<dbReference type="Gene3D" id="6.10.250.3200">
    <property type="match status" value="1"/>
</dbReference>
<comment type="subcellular location">
    <subcellularLocation>
        <location evidence="1">Membrane</location>
    </subcellularLocation>
</comment>
<keyword evidence="2 4" id="KW-0807">Transducer</keyword>
<keyword evidence="7" id="KW-1185">Reference proteome</keyword>
<evidence type="ECO:0000313" key="7">
    <source>
        <dbReference type="Proteomes" id="UP001257914"/>
    </source>
</evidence>
<comment type="caution">
    <text evidence="6">The sequence shown here is derived from an EMBL/GenBank/DDBJ whole genome shotgun (WGS) entry which is preliminary data.</text>
</comment>
<evidence type="ECO:0000256" key="1">
    <source>
        <dbReference type="ARBA" id="ARBA00004370"/>
    </source>
</evidence>
<dbReference type="Pfam" id="PF13682">
    <property type="entry name" value="CZB"/>
    <property type="match status" value="1"/>
</dbReference>
<dbReference type="PRINTS" id="PR00260">
    <property type="entry name" value="CHEMTRNSDUCR"/>
</dbReference>
<dbReference type="SUPFAM" id="SSF58104">
    <property type="entry name" value="Methyl-accepting chemotaxis protein (MCP) signaling domain"/>
    <property type="match status" value="1"/>
</dbReference>
<dbReference type="PANTHER" id="PTHR32089">
    <property type="entry name" value="METHYL-ACCEPTING CHEMOTAXIS PROTEIN MCPB"/>
    <property type="match status" value="1"/>
</dbReference>
<reference evidence="6 7" key="1">
    <citation type="submission" date="2023-10" db="EMBL/GenBank/DDBJ databases">
        <title>Psychrosphaera aquimaarina strain SW33 isolated from seawater.</title>
        <authorList>
            <person name="Bayburt H."/>
            <person name="Kim J.M."/>
            <person name="Choi B.J."/>
            <person name="Jeon C.O."/>
        </authorList>
    </citation>
    <scope>NUCLEOTIDE SEQUENCE [LARGE SCALE GENOMIC DNA]</scope>
    <source>
        <strain evidence="6 7">KCTC 52743</strain>
    </source>
</reference>
<dbReference type="Pfam" id="PF00015">
    <property type="entry name" value="MCPsignal"/>
    <property type="match status" value="1"/>
</dbReference>
<feature type="domain" description="Methyl-accepting transducer" evidence="5">
    <location>
        <begin position="30"/>
        <end position="219"/>
    </location>
</feature>
<evidence type="ECO:0000256" key="2">
    <source>
        <dbReference type="ARBA" id="ARBA00023224"/>
    </source>
</evidence>
<proteinExistence type="inferred from homology"/>
<dbReference type="RefSeq" id="WP_315948200.1">
    <property type="nucleotide sequence ID" value="NZ_JAWCUA010000010.1"/>
</dbReference>
<dbReference type="PANTHER" id="PTHR32089:SF112">
    <property type="entry name" value="LYSOZYME-LIKE PROTEIN-RELATED"/>
    <property type="match status" value="1"/>
</dbReference>
<dbReference type="Gene3D" id="1.20.120.30">
    <property type="entry name" value="Aspartate receptor, ligand-binding domain"/>
    <property type="match status" value="1"/>
</dbReference>
<dbReference type="SMART" id="SM00283">
    <property type="entry name" value="MA"/>
    <property type="match status" value="1"/>
</dbReference>
<dbReference type="InterPro" id="IPR004090">
    <property type="entry name" value="Chemotax_Me-accpt_rcpt"/>
</dbReference>
<dbReference type="InterPro" id="IPR004089">
    <property type="entry name" value="MCPsignal_dom"/>
</dbReference>
<dbReference type="InterPro" id="IPR025991">
    <property type="entry name" value="Chemoreceptor_zinc-bind_dom"/>
</dbReference>
<organism evidence="6 7">
    <name type="scientific">Psychrosphaera aquimarina</name>
    <dbReference type="NCBI Taxonomy" id="2044854"/>
    <lineage>
        <taxon>Bacteria</taxon>
        <taxon>Pseudomonadati</taxon>
        <taxon>Pseudomonadota</taxon>
        <taxon>Gammaproteobacteria</taxon>
        <taxon>Alteromonadales</taxon>
        <taxon>Pseudoalteromonadaceae</taxon>
        <taxon>Psychrosphaera</taxon>
    </lineage>
</organism>
<protein>
    <submittedName>
        <fullName evidence="6">Methyl-accepting chemotaxis protein</fullName>
    </submittedName>
</protein>
<dbReference type="EMBL" id="JAWCUA010000010">
    <property type="protein sequence ID" value="MDU0114532.1"/>
    <property type="molecule type" value="Genomic_DNA"/>
</dbReference>
<evidence type="ECO:0000256" key="4">
    <source>
        <dbReference type="PROSITE-ProRule" id="PRU00284"/>
    </source>
</evidence>
<comment type="similarity">
    <text evidence="3">Belongs to the methyl-accepting chemotaxis (MCP) protein family.</text>
</comment>